<sequence length="166" mass="18495">MAESHVYTQSGHCDSAETRPHTAFRLMGFNISMRPGPMAMYSTRYGSEGISHIVKNCWMSVAEALCPGFCRSDLCFKMIAIEASPQVSPVRITLQCPHHAHHILERGEPMGFIMQLYHWGNGPWNKQVLLLPGPDVSPENNQGTCPLFRGTLHSSLNTGKHGPYFL</sequence>
<evidence type="ECO:0000313" key="1">
    <source>
        <dbReference type="EMBL" id="EYE99325.1"/>
    </source>
</evidence>
<keyword evidence="2" id="KW-1185">Reference proteome</keyword>
<name>A0A017SSQ9_ASPRC</name>
<dbReference type="GeneID" id="63692879"/>
<dbReference type="EMBL" id="KK088412">
    <property type="protein sequence ID" value="EYE99325.1"/>
    <property type="molecule type" value="Genomic_DNA"/>
</dbReference>
<evidence type="ECO:0000313" key="2">
    <source>
        <dbReference type="Proteomes" id="UP000019804"/>
    </source>
</evidence>
<dbReference type="AlphaFoldDB" id="A0A017SSQ9"/>
<accession>A0A017SSQ9</accession>
<dbReference type="RefSeq" id="XP_040643013.1">
    <property type="nucleotide sequence ID" value="XM_040777755.1"/>
</dbReference>
<proteinExistence type="predicted"/>
<gene>
    <name evidence="1" type="ORF">EURHEDRAFT_136184</name>
</gene>
<protein>
    <submittedName>
        <fullName evidence="1">Uncharacterized protein</fullName>
    </submittedName>
</protein>
<dbReference type="Proteomes" id="UP000019804">
    <property type="component" value="Unassembled WGS sequence"/>
</dbReference>
<dbReference type="HOGENOM" id="CLU_1602345_0_0_1"/>
<reference evidence="2" key="1">
    <citation type="journal article" date="2014" name="Nat. Commun.">
        <title>Genomic adaptations of the halophilic Dead Sea filamentous fungus Eurotium rubrum.</title>
        <authorList>
            <person name="Kis-Papo T."/>
            <person name="Weig A.R."/>
            <person name="Riley R."/>
            <person name="Persoh D."/>
            <person name="Salamov A."/>
            <person name="Sun H."/>
            <person name="Lipzen A."/>
            <person name="Wasser S.P."/>
            <person name="Rambold G."/>
            <person name="Grigoriev I.V."/>
            <person name="Nevo E."/>
        </authorList>
    </citation>
    <scope>NUCLEOTIDE SEQUENCE [LARGE SCALE GENOMIC DNA]</scope>
    <source>
        <strain evidence="2">CBS 135680</strain>
    </source>
</reference>
<organism evidence="1 2">
    <name type="scientific">Aspergillus ruber (strain CBS 135680)</name>
    <dbReference type="NCBI Taxonomy" id="1388766"/>
    <lineage>
        <taxon>Eukaryota</taxon>
        <taxon>Fungi</taxon>
        <taxon>Dikarya</taxon>
        <taxon>Ascomycota</taxon>
        <taxon>Pezizomycotina</taxon>
        <taxon>Eurotiomycetes</taxon>
        <taxon>Eurotiomycetidae</taxon>
        <taxon>Eurotiales</taxon>
        <taxon>Aspergillaceae</taxon>
        <taxon>Aspergillus</taxon>
        <taxon>Aspergillus subgen. Aspergillus</taxon>
    </lineage>
</organism>